<name>A0ABS7TGQ3_9GAMM</name>
<gene>
    <name evidence="1" type="ORF">K7B09_12055</name>
</gene>
<sequence length="133" mass="13881">MSTHAREHIHGISAAWDGVELELTMTVDAISRFASVLSAADGDAFAIDSVLNVALSLTMIVVEVANGPVKISVADNTVTIKGDSSALKQIANNLLGLIVLAETKGVSHMHFDHVSDQDLISSDSASLIVSIEG</sequence>
<dbReference type="EMBL" id="JAIQDJ010000010">
    <property type="protein sequence ID" value="MBZ4187054.1"/>
    <property type="molecule type" value="Genomic_DNA"/>
</dbReference>
<organism evidence="1 2">
    <name type="scientific">Thermomonas beijingensis</name>
    <dbReference type="NCBI Taxonomy" id="2872701"/>
    <lineage>
        <taxon>Bacteria</taxon>
        <taxon>Pseudomonadati</taxon>
        <taxon>Pseudomonadota</taxon>
        <taxon>Gammaproteobacteria</taxon>
        <taxon>Lysobacterales</taxon>
        <taxon>Lysobacteraceae</taxon>
        <taxon>Thermomonas</taxon>
    </lineage>
</organism>
<dbReference type="InterPro" id="IPR029083">
    <property type="entry name" value="Imm32"/>
</dbReference>
<dbReference type="Pfam" id="PF15566">
    <property type="entry name" value="Imm32"/>
    <property type="match status" value="1"/>
</dbReference>
<accession>A0ABS7TGQ3</accession>
<proteinExistence type="predicted"/>
<reference evidence="1" key="1">
    <citation type="submission" date="2021-09" db="EMBL/GenBank/DDBJ databases">
        <authorList>
            <person name="Wu T."/>
            <person name="Guo S.Z."/>
        </authorList>
    </citation>
    <scope>NUCLEOTIDE SEQUENCE</scope>
    <source>
        <strain evidence="1">RSS-23</strain>
    </source>
</reference>
<evidence type="ECO:0000313" key="2">
    <source>
        <dbReference type="Proteomes" id="UP001430290"/>
    </source>
</evidence>
<dbReference type="Proteomes" id="UP001430290">
    <property type="component" value="Unassembled WGS sequence"/>
</dbReference>
<comment type="caution">
    <text evidence="1">The sequence shown here is derived from an EMBL/GenBank/DDBJ whole genome shotgun (WGS) entry which is preliminary data.</text>
</comment>
<dbReference type="RefSeq" id="WP_223629726.1">
    <property type="nucleotide sequence ID" value="NZ_JAIQDJ010000010.1"/>
</dbReference>
<evidence type="ECO:0000313" key="1">
    <source>
        <dbReference type="EMBL" id="MBZ4187054.1"/>
    </source>
</evidence>
<protein>
    <submittedName>
        <fullName evidence="1">Uncharacterized protein</fullName>
    </submittedName>
</protein>
<keyword evidence="2" id="KW-1185">Reference proteome</keyword>